<evidence type="ECO:0000256" key="1">
    <source>
        <dbReference type="ARBA" id="ARBA00004123"/>
    </source>
</evidence>
<reference evidence="9" key="1">
    <citation type="journal article" date="2016" name="Nat. Genet.">
        <title>A high-quality carrot genome assembly provides new insights into carotenoid accumulation and asterid genome evolution.</title>
        <authorList>
            <person name="Iorizzo M."/>
            <person name="Ellison S."/>
            <person name="Senalik D."/>
            <person name="Zeng P."/>
            <person name="Satapoomin P."/>
            <person name="Huang J."/>
            <person name="Bowman M."/>
            <person name="Iovene M."/>
            <person name="Sanseverino W."/>
            <person name="Cavagnaro P."/>
            <person name="Yildiz M."/>
            <person name="Macko-Podgorni A."/>
            <person name="Moranska E."/>
            <person name="Grzebelus E."/>
            <person name="Grzebelus D."/>
            <person name="Ashrafi H."/>
            <person name="Zheng Z."/>
            <person name="Cheng S."/>
            <person name="Spooner D."/>
            <person name="Van Deynze A."/>
            <person name="Simon P."/>
        </authorList>
    </citation>
    <scope>NUCLEOTIDE SEQUENCE [LARGE SCALE GENOMIC DNA]</scope>
    <source>
        <tissue evidence="9">Leaf</tissue>
    </source>
</reference>
<dbReference type="InterPro" id="IPR009057">
    <property type="entry name" value="Homeodomain-like_sf"/>
</dbReference>
<dbReference type="FunFam" id="1.10.10.60:FF:000158">
    <property type="entry name" value="MYB transcription factor"/>
    <property type="match status" value="1"/>
</dbReference>
<proteinExistence type="predicted"/>
<dbReference type="PROSITE" id="PS50090">
    <property type="entry name" value="MYB_LIKE"/>
    <property type="match status" value="2"/>
</dbReference>
<dbReference type="PANTHER" id="PTHR47997">
    <property type="entry name" value="MYB DOMAIN PROTEIN 55"/>
    <property type="match status" value="1"/>
</dbReference>
<dbReference type="GO" id="GO:0005634">
    <property type="term" value="C:nucleus"/>
    <property type="evidence" value="ECO:0007669"/>
    <property type="project" value="UniProtKB-SubCell"/>
</dbReference>
<keyword evidence="6" id="KW-0539">Nucleus</keyword>
<feature type="domain" description="HTH myb-type" evidence="8">
    <location>
        <begin position="66"/>
        <end position="116"/>
    </location>
</feature>
<feature type="domain" description="HTH myb-type" evidence="8">
    <location>
        <begin position="9"/>
        <end position="65"/>
    </location>
</feature>
<accession>A0A164XI89</accession>
<dbReference type="Gene3D" id="1.10.10.60">
    <property type="entry name" value="Homeodomain-like"/>
    <property type="match status" value="2"/>
</dbReference>
<evidence type="ECO:0000256" key="4">
    <source>
        <dbReference type="ARBA" id="ARBA00023125"/>
    </source>
</evidence>
<dbReference type="OMA" id="CTNKTSM"/>
<keyword evidence="5" id="KW-0804">Transcription</keyword>
<dbReference type="Proteomes" id="UP000077755">
    <property type="component" value="Chromosome 5"/>
</dbReference>
<keyword evidence="4" id="KW-0238">DNA-binding</keyword>
<evidence type="ECO:0000256" key="6">
    <source>
        <dbReference type="ARBA" id="ARBA00023242"/>
    </source>
</evidence>
<keyword evidence="11" id="KW-1185">Reference proteome</keyword>
<protein>
    <submittedName>
        <fullName evidence="9">Uncharacterized protein</fullName>
    </submittedName>
</protein>
<evidence type="ECO:0000259" key="8">
    <source>
        <dbReference type="PROSITE" id="PS51294"/>
    </source>
</evidence>
<evidence type="ECO:0000313" key="10">
    <source>
        <dbReference type="EMBL" id="WOG99460.1"/>
    </source>
</evidence>
<dbReference type="PANTHER" id="PTHR47997:SF34">
    <property type="entry name" value="TRANSCRIPTION FACTOR MYB86-LIKE"/>
    <property type="match status" value="1"/>
</dbReference>
<evidence type="ECO:0000313" key="9">
    <source>
        <dbReference type="EMBL" id="KZM93214.1"/>
    </source>
</evidence>
<evidence type="ECO:0000256" key="3">
    <source>
        <dbReference type="ARBA" id="ARBA00023015"/>
    </source>
</evidence>
<dbReference type="Pfam" id="PF00249">
    <property type="entry name" value="Myb_DNA-binding"/>
    <property type="match status" value="2"/>
</dbReference>
<sequence length="358" mass="40268">MGRQACCVKQKLRKGLWSPEEDEKLFNHIARYGVGCWSSVPKLAGLQRCGKSCRLRWINYLRPDLKRGMFSQQEEDLILGLHQVLGNRWAQIAAQLPGRTDNEIKNFWNSCLKKKLLKQGIDPNTHKPLSEAEVVATNEKNHTDGASILQPPQGHPNVFAPISTDNGNVKYAEASKDPMDRKPNFDPLFLLEFQERVNLSGYSSGLMGQFQKTETIYDHNQFDVKPKFGFSSMPNLTNYDIQGLAETEFSANTASTMSSLIFNEVKESSGNSSIVNSTANAALELDKMVENDRTFSWDADNSFESMFQFGEIKSEESPNAGHWQGQFQAQCADDYISYPLMSPSQDLIGENADIFQQV</sequence>
<dbReference type="PROSITE" id="PS51294">
    <property type="entry name" value="HTH_MYB"/>
    <property type="match status" value="2"/>
</dbReference>
<dbReference type="CDD" id="cd00167">
    <property type="entry name" value="SANT"/>
    <property type="match status" value="2"/>
</dbReference>
<dbReference type="FunFam" id="1.10.10.60:FF:000268">
    <property type="entry name" value="Transcription factor MYB86"/>
    <property type="match status" value="1"/>
</dbReference>
<feature type="domain" description="Myb-like" evidence="7">
    <location>
        <begin position="9"/>
        <end position="61"/>
    </location>
</feature>
<dbReference type="AlphaFoldDB" id="A0A164XI89"/>
<evidence type="ECO:0000259" key="7">
    <source>
        <dbReference type="PROSITE" id="PS50090"/>
    </source>
</evidence>
<comment type="subcellular location">
    <subcellularLocation>
        <location evidence="1">Nucleus</location>
    </subcellularLocation>
</comment>
<evidence type="ECO:0000256" key="5">
    <source>
        <dbReference type="ARBA" id="ARBA00023163"/>
    </source>
</evidence>
<dbReference type="InterPro" id="IPR001005">
    <property type="entry name" value="SANT/Myb"/>
</dbReference>
<dbReference type="SUPFAM" id="SSF46689">
    <property type="entry name" value="Homeodomain-like"/>
    <property type="match status" value="1"/>
</dbReference>
<gene>
    <name evidence="9" type="ORF">DCAR_016459</name>
    <name evidence="10" type="ORF">DCAR_0518812</name>
</gene>
<keyword evidence="2" id="KW-0677">Repeat</keyword>
<dbReference type="InterPro" id="IPR017930">
    <property type="entry name" value="Myb_dom"/>
</dbReference>
<dbReference type="EMBL" id="CP093347">
    <property type="protein sequence ID" value="WOG99460.1"/>
    <property type="molecule type" value="Genomic_DNA"/>
</dbReference>
<dbReference type="InterPro" id="IPR051953">
    <property type="entry name" value="Plant_SW-associated_TFs"/>
</dbReference>
<dbReference type="KEGG" id="dcr:108221189"/>
<reference evidence="10" key="2">
    <citation type="submission" date="2022-03" db="EMBL/GenBank/DDBJ databases">
        <title>Draft title - Genomic analysis of global carrot germplasm unveils the trajectory of domestication and the origin of high carotenoid orange carrot.</title>
        <authorList>
            <person name="Iorizzo M."/>
            <person name="Ellison S."/>
            <person name="Senalik D."/>
            <person name="Macko-Podgorni A."/>
            <person name="Grzebelus D."/>
            <person name="Bostan H."/>
            <person name="Rolling W."/>
            <person name="Curaba J."/>
            <person name="Simon P."/>
        </authorList>
    </citation>
    <scope>NUCLEOTIDE SEQUENCE</scope>
    <source>
        <tissue evidence="10">Leaf</tissue>
    </source>
</reference>
<dbReference type="GO" id="GO:0003677">
    <property type="term" value="F:DNA binding"/>
    <property type="evidence" value="ECO:0007669"/>
    <property type="project" value="UniProtKB-KW"/>
</dbReference>
<dbReference type="Gramene" id="KZM93214">
    <property type="protein sequence ID" value="KZM93214"/>
    <property type="gene ID" value="DCAR_016459"/>
</dbReference>
<organism evidence="9">
    <name type="scientific">Daucus carota subsp. sativus</name>
    <name type="common">Carrot</name>
    <dbReference type="NCBI Taxonomy" id="79200"/>
    <lineage>
        <taxon>Eukaryota</taxon>
        <taxon>Viridiplantae</taxon>
        <taxon>Streptophyta</taxon>
        <taxon>Embryophyta</taxon>
        <taxon>Tracheophyta</taxon>
        <taxon>Spermatophyta</taxon>
        <taxon>Magnoliopsida</taxon>
        <taxon>eudicotyledons</taxon>
        <taxon>Gunneridae</taxon>
        <taxon>Pentapetalae</taxon>
        <taxon>asterids</taxon>
        <taxon>campanulids</taxon>
        <taxon>Apiales</taxon>
        <taxon>Apiaceae</taxon>
        <taxon>Apioideae</taxon>
        <taxon>Scandiceae</taxon>
        <taxon>Daucinae</taxon>
        <taxon>Daucus</taxon>
        <taxon>Daucus sect. Daucus</taxon>
    </lineage>
</organism>
<dbReference type="OrthoDB" id="2143914at2759"/>
<keyword evidence="3" id="KW-0805">Transcription regulation</keyword>
<dbReference type="SMART" id="SM00717">
    <property type="entry name" value="SANT"/>
    <property type="match status" value="2"/>
</dbReference>
<evidence type="ECO:0000256" key="2">
    <source>
        <dbReference type="ARBA" id="ARBA00022737"/>
    </source>
</evidence>
<feature type="domain" description="Myb-like" evidence="7">
    <location>
        <begin position="62"/>
        <end position="112"/>
    </location>
</feature>
<name>A0A164XI89_DAUCS</name>
<dbReference type="EMBL" id="LNRQ01000005">
    <property type="protein sequence ID" value="KZM93214.1"/>
    <property type="molecule type" value="Genomic_DNA"/>
</dbReference>
<evidence type="ECO:0000313" key="11">
    <source>
        <dbReference type="Proteomes" id="UP000077755"/>
    </source>
</evidence>